<dbReference type="EMBL" id="AP026867">
    <property type="protein sequence ID" value="BDS13299.1"/>
    <property type="molecule type" value="Genomic_DNA"/>
</dbReference>
<gene>
    <name evidence="1" type="ORF">AsAng_0040340</name>
</gene>
<dbReference type="KEGG" id="aup:AsAng_0040340"/>
<protein>
    <submittedName>
        <fullName evidence="1">Uncharacterized protein</fullName>
    </submittedName>
</protein>
<proteinExistence type="predicted"/>
<evidence type="ECO:0000313" key="1">
    <source>
        <dbReference type="EMBL" id="BDS13299.1"/>
    </source>
</evidence>
<sequence>MESEKAYLRRLIGSIAILRLNIVLIHGNKKLNA</sequence>
<organism evidence="1 2">
    <name type="scientific">Aureispira anguillae</name>
    <dbReference type="NCBI Taxonomy" id="2864201"/>
    <lineage>
        <taxon>Bacteria</taxon>
        <taxon>Pseudomonadati</taxon>
        <taxon>Bacteroidota</taxon>
        <taxon>Saprospiria</taxon>
        <taxon>Saprospirales</taxon>
        <taxon>Saprospiraceae</taxon>
        <taxon>Aureispira</taxon>
    </lineage>
</organism>
<name>A0A916DTK0_9BACT</name>
<evidence type="ECO:0000313" key="2">
    <source>
        <dbReference type="Proteomes" id="UP001060919"/>
    </source>
</evidence>
<reference evidence="1" key="1">
    <citation type="submission" date="2022-09" db="EMBL/GenBank/DDBJ databases">
        <title>Aureispira anguillicida sp. nov., isolated from Leptocephalus of Japanese eel Anguilla japonica.</title>
        <authorList>
            <person name="Yuasa K."/>
            <person name="Mekata T."/>
            <person name="Ikunari K."/>
        </authorList>
    </citation>
    <scope>NUCLEOTIDE SEQUENCE</scope>
    <source>
        <strain evidence="1">EL160426</strain>
    </source>
</reference>
<dbReference type="Proteomes" id="UP001060919">
    <property type="component" value="Chromosome"/>
</dbReference>
<accession>A0A916DTK0</accession>
<dbReference type="AlphaFoldDB" id="A0A916DTK0"/>
<keyword evidence="2" id="KW-1185">Reference proteome</keyword>